<dbReference type="Proteomes" id="UP000256710">
    <property type="component" value="Unassembled WGS sequence"/>
</dbReference>
<feature type="region of interest" description="Disordered" evidence="1">
    <location>
        <begin position="31"/>
        <end position="55"/>
    </location>
</feature>
<feature type="compositionally biased region" description="Basic and acidic residues" evidence="1">
    <location>
        <begin position="36"/>
        <end position="47"/>
    </location>
</feature>
<protein>
    <submittedName>
        <fullName evidence="2">Uncharacterized protein</fullName>
    </submittedName>
</protein>
<name>A0ABY1V7G7_9BURK</name>
<accession>A0ABY1V7G7</accession>
<organism evidence="2 3">
    <name type="scientific">Cupriavidus neocaledonicus</name>
    <dbReference type="NCBI Taxonomy" id="1040979"/>
    <lineage>
        <taxon>Bacteria</taxon>
        <taxon>Pseudomonadati</taxon>
        <taxon>Pseudomonadota</taxon>
        <taxon>Betaproteobacteria</taxon>
        <taxon>Burkholderiales</taxon>
        <taxon>Burkholderiaceae</taxon>
        <taxon>Cupriavidus</taxon>
    </lineage>
</organism>
<sequence>MRAPYGLLRCGGFCNGRNAGTGAAVRKLVSRGGAQQERDYGKSDGGSRLHCASHC</sequence>
<evidence type="ECO:0000256" key="1">
    <source>
        <dbReference type="SAM" id="MobiDB-lite"/>
    </source>
</evidence>
<reference evidence="2 3" key="1">
    <citation type="submission" date="2018-01" db="EMBL/GenBank/DDBJ databases">
        <authorList>
            <person name="Clerissi C."/>
        </authorList>
    </citation>
    <scope>NUCLEOTIDE SEQUENCE [LARGE SCALE GENOMIC DNA]</scope>
    <source>
        <strain evidence="2">Cupriavidus taiwanensis STM 6082</strain>
    </source>
</reference>
<keyword evidence="3" id="KW-1185">Reference proteome</keyword>
<comment type="caution">
    <text evidence="2">The sequence shown here is derived from an EMBL/GenBank/DDBJ whole genome shotgun (WGS) entry which is preliminary data.</text>
</comment>
<gene>
    <name evidence="2" type="ORF">CBM2605_B100356</name>
</gene>
<proteinExistence type="predicted"/>
<evidence type="ECO:0000313" key="3">
    <source>
        <dbReference type="Proteomes" id="UP000256710"/>
    </source>
</evidence>
<dbReference type="EMBL" id="OFTC01000033">
    <property type="protein sequence ID" value="SOZ38405.1"/>
    <property type="molecule type" value="Genomic_DNA"/>
</dbReference>
<evidence type="ECO:0000313" key="2">
    <source>
        <dbReference type="EMBL" id="SOZ38405.1"/>
    </source>
</evidence>